<protein>
    <submittedName>
        <fullName evidence="3">Dienelactone hydrolase family protein</fullName>
    </submittedName>
</protein>
<comment type="caution">
    <text evidence="3">The sequence shown here is derived from an EMBL/GenBank/DDBJ whole genome shotgun (WGS) entry which is preliminary data.</text>
</comment>
<accession>A0ABW2E9Q3</accession>
<dbReference type="InterPro" id="IPR002925">
    <property type="entry name" value="Dienelactn_hydro"/>
</dbReference>
<evidence type="ECO:0000313" key="3">
    <source>
        <dbReference type="EMBL" id="MFC7015440.1"/>
    </source>
</evidence>
<keyword evidence="4" id="KW-1185">Reference proteome</keyword>
<dbReference type="RefSeq" id="WP_229881606.1">
    <property type="nucleotide sequence ID" value="NZ_BMWA01000033.1"/>
</dbReference>
<keyword evidence="3" id="KW-0378">Hydrolase</keyword>
<evidence type="ECO:0000256" key="1">
    <source>
        <dbReference type="SAM" id="MobiDB-lite"/>
    </source>
</evidence>
<name>A0ABW2E9Q3_9ACTN</name>
<feature type="domain" description="Dienelactone hydrolase" evidence="2">
    <location>
        <begin position="3"/>
        <end position="49"/>
    </location>
</feature>
<dbReference type="InterPro" id="IPR029058">
    <property type="entry name" value="AB_hydrolase_fold"/>
</dbReference>
<dbReference type="GO" id="GO:0016787">
    <property type="term" value="F:hydrolase activity"/>
    <property type="evidence" value="ECO:0007669"/>
    <property type="project" value="UniProtKB-KW"/>
</dbReference>
<evidence type="ECO:0000313" key="4">
    <source>
        <dbReference type="Proteomes" id="UP001596409"/>
    </source>
</evidence>
<dbReference type="EMBL" id="JBHSYM010000061">
    <property type="protein sequence ID" value="MFC7015440.1"/>
    <property type="molecule type" value="Genomic_DNA"/>
</dbReference>
<sequence>MQLHAADPDDFAPPERVAALCRAAQQSSADLEVFRYPGANHSYTDHDLPDHDRPQQSGCWDLLG</sequence>
<feature type="region of interest" description="Disordered" evidence="1">
    <location>
        <begin position="39"/>
        <end position="64"/>
    </location>
</feature>
<evidence type="ECO:0000259" key="2">
    <source>
        <dbReference type="Pfam" id="PF01738"/>
    </source>
</evidence>
<dbReference type="Pfam" id="PF01738">
    <property type="entry name" value="DLH"/>
    <property type="match status" value="1"/>
</dbReference>
<dbReference type="Gene3D" id="3.40.50.1820">
    <property type="entry name" value="alpha/beta hydrolase"/>
    <property type="match status" value="1"/>
</dbReference>
<reference evidence="4" key="1">
    <citation type="journal article" date="2019" name="Int. J. Syst. Evol. Microbiol.">
        <title>The Global Catalogue of Microorganisms (GCM) 10K type strain sequencing project: providing services to taxonomists for standard genome sequencing and annotation.</title>
        <authorList>
            <consortium name="The Broad Institute Genomics Platform"/>
            <consortium name="The Broad Institute Genome Sequencing Center for Infectious Disease"/>
            <person name="Wu L."/>
            <person name="Ma J."/>
        </authorList>
    </citation>
    <scope>NUCLEOTIDE SEQUENCE [LARGE SCALE GENOMIC DNA]</scope>
    <source>
        <strain evidence="4">JCM 4855</strain>
    </source>
</reference>
<organism evidence="3 4">
    <name type="scientific">Streptomyces viridiviolaceus</name>
    <dbReference type="NCBI Taxonomy" id="68282"/>
    <lineage>
        <taxon>Bacteria</taxon>
        <taxon>Bacillati</taxon>
        <taxon>Actinomycetota</taxon>
        <taxon>Actinomycetes</taxon>
        <taxon>Kitasatosporales</taxon>
        <taxon>Streptomycetaceae</taxon>
        <taxon>Streptomyces</taxon>
    </lineage>
</organism>
<proteinExistence type="predicted"/>
<dbReference type="SUPFAM" id="SSF53474">
    <property type="entry name" value="alpha/beta-Hydrolases"/>
    <property type="match status" value="1"/>
</dbReference>
<gene>
    <name evidence="3" type="ORF">ACFQMH_27795</name>
</gene>
<feature type="compositionally biased region" description="Basic and acidic residues" evidence="1">
    <location>
        <begin position="43"/>
        <end position="54"/>
    </location>
</feature>
<dbReference type="Proteomes" id="UP001596409">
    <property type="component" value="Unassembled WGS sequence"/>
</dbReference>